<sequence length="171" mass="18943">MRGGRGLGMNREDGGPDSDRTGRGPDADRGDLTDTYVAALQHDLADVPPDATLVGVVRKPTSWFHAAVDENRPELGPPADLLESVREAEDELKMRSICEEEAHNAAWDQVGFSEAYRVHLEGSSEAEAALADIQKRLEDGESIALVCYENTEKKRCHRTILREVLEGRFRD</sequence>
<feature type="region of interest" description="Disordered" evidence="1">
    <location>
        <begin position="1"/>
        <end position="34"/>
    </location>
</feature>
<reference evidence="3 4" key="1">
    <citation type="submission" date="2019-08" db="EMBL/GenBank/DDBJ databases">
        <title>Archaea genome.</title>
        <authorList>
            <person name="Kajale S."/>
            <person name="Shouche Y."/>
            <person name="Deshpande N."/>
            <person name="Sharma A."/>
        </authorList>
    </citation>
    <scope>NUCLEOTIDE SEQUENCE [LARGE SCALE GENOMIC DNA]</scope>
    <source>
        <strain evidence="3 4">ESP3B_9</strain>
    </source>
</reference>
<keyword evidence="4" id="KW-1185">Reference proteome</keyword>
<accession>A0A5D5AJV1</accession>
<comment type="caution">
    <text evidence="3">The sequence shown here is derived from an EMBL/GenBank/DDBJ whole genome shotgun (WGS) entry which is preliminary data.</text>
</comment>
<proteinExistence type="predicted"/>
<evidence type="ECO:0000313" key="3">
    <source>
        <dbReference type="EMBL" id="TYT62168.1"/>
    </source>
</evidence>
<protein>
    <submittedName>
        <fullName evidence="3">DUF488 domain-containing protein</fullName>
    </submittedName>
</protein>
<dbReference type="AlphaFoldDB" id="A0A5D5AJV1"/>
<evidence type="ECO:0000259" key="2">
    <source>
        <dbReference type="Pfam" id="PF22751"/>
    </source>
</evidence>
<feature type="compositionally biased region" description="Basic and acidic residues" evidence="1">
    <location>
        <begin position="10"/>
        <end position="32"/>
    </location>
</feature>
<name>A0A5D5AJV1_9EURY</name>
<dbReference type="Proteomes" id="UP000324104">
    <property type="component" value="Unassembled WGS sequence"/>
</dbReference>
<evidence type="ECO:0000256" key="1">
    <source>
        <dbReference type="SAM" id="MobiDB-lite"/>
    </source>
</evidence>
<dbReference type="InterPro" id="IPR054495">
    <property type="entry name" value="DUF488-N3a"/>
</dbReference>
<dbReference type="Pfam" id="PF22751">
    <property type="entry name" value="DUF488-N3a"/>
    <property type="match status" value="1"/>
</dbReference>
<gene>
    <name evidence="3" type="ORF">FYC77_09425</name>
</gene>
<feature type="domain" description="DUF488" evidence="2">
    <location>
        <begin position="50"/>
        <end position="166"/>
    </location>
</feature>
<evidence type="ECO:0000313" key="4">
    <source>
        <dbReference type="Proteomes" id="UP000324104"/>
    </source>
</evidence>
<dbReference type="EMBL" id="VTAW01000010">
    <property type="protein sequence ID" value="TYT62168.1"/>
    <property type="molecule type" value="Genomic_DNA"/>
</dbReference>
<organism evidence="3 4">
    <name type="scientific">Natrialba swarupiae</name>
    <dbReference type="NCBI Taxonomy" id="2448032"/>
    <lineage>
        <taxon>Archaea</taxon>
        <taxon>Methanobacteriati</taxon>
        <taxon>Methanobacteriota</taxon>
        <taxon>Stenosarchaea group</taxon>
        <taxon>Halobacteria</taxon>
        <taxon>Halobacteriales</taxon>
        <taxon>Natrialbaceae</taxon>
        <taxon>Natrialba</taxon>
    </lineage>
</organism>